<keyword evidence="13" id="KW-0443">Lipid metabolism</keyword>
<evidence type="ECO:0000256" key="11">
    <source>
        <dbReference type="ARBA" id="ARBA00022792"/>
    </source>
</evidence>
<evidence type="ECO:0000256" key="9">
    <source>
        <dbReference type="ARBA" id="ARBA00022679"/>
    </source>
</evidence>
<evidence type="ECO:0000256" key="5">
    <source>
        <dbReference type="ARBA" id="ARBA00005458"/>
    </source>
</evidence>
<keyword evidence="17" id="KW-1208">Phospholipid metabolism</keyword>
<evidence type="ECO:0000256" key="15">
    <source>
        <dbReference type="ARBA" id="ARBA00023136"/>
    </source>
</evidence>
<evidence type="ECO:0000313" key="19">
    <source>
        <dbReference type="EMBL" id="CEP03068.1"/>
    </source>
</evidence>
<keyword evidence="14" id="KW-0496">Mitochondrion</keyword>
<sequence>MVDFIFGRGARSPCPAMRLLIAFASGVRDSPSWHADNMDQHPRHYSCLARLLGPGGVSRMQRTAAGVHFNTLVPYDERTMIKYGVIAVEDLVHDLRTWSTLYVSGRMQKPQTILASTDEIDRWSACNLRQAFLSALVMQPARFTEHDLFMTIAGLSYSGDIRMHIGRRARIMMCASRVFTVPPDPGMGENPRKVANIVNVNRDGFRRLYAPCFEYADRLGYLRPEADGSRFQRVLDLHHLCGMFARLPDHLRDLCFRECRAVGDATQAASWRHALVSVESAARVLRRCIGRIGQRASFWQTLKGVYSAGVAKSIQYAYRKVAKSRQT</sequence>
<comment type="similarity">
    <text evidence="5">Belongs to the TAM41 family.</text>
</comment>
<keyword evidence="12" id="KW-0460">Magnesium</keyword>
<comment type="pathway">
    <text evidence="4">Lipid metabolism.</text>
</comment>
<dbReference type="OrthoDB" id="341477at2759"/>
<dbReference type="AlphaFoldDB" id="A0A0G4J634"/>
<dbReference type="PANTHER" id="PTHR13619:SF0">
    <property type="entry name" value="PHOSPHATIDATE CYTIDYLYLTRANSFERASE, MITOCHONDRIAL"/>
    <property type="match status" value="1"/>
</dbReference>
<comment type="pathway">
    <text evidence="3">Phospholipid metabolism; CDP-diacylglycerol biosynthesis; CDP-diacylglycerol from sn-glycerol 3-phosphate: step 3/3.</text>
</comment>
<proteinExistence type="inferred from homology"/>
<evidence type="ECO:0000256" key="16">
    <source>
        <dbReference type="ARBA" id="ARBA00023209"/>
    </source>
</evidence>
<keyword evidence="8" id="KW-0444">Lipid biosynthesis</keyword>
<keyword evidence="20" id="KW-1185">Reference proteome</keyword>
<dbReference type="STRING" id="37360.A0A0G4J634"/>
<evidence type="ECO:0000256" key="8">
    <source>
        <dbReference type="ARBA" id="ARBA00022516"/>
    </source>
</evidence>
<organism evidence="19 20">
    <name type="scientific">Plasmodiophora brassicae</name>
    <name type="common">Clubroot disease agent</name>
    <dbReference type="NCBI Taxonomy" id="37360"/>
    <lineage>
        <taxon>Eukaryota</taxon>
        <taxon>Sar</taxon>
        <taxon>Rhizaria</taxon>
        <taxon>Endomyxa</taxon>
        <taxon>Phytomyxea</taxon>
        <taxon>Plasmodiophorida</taxon>
        <taxon>Plasmodiophoridae</taxon>
        <taxon>Plasmodiophora</taxon>
    </lineage>
</organism>
<evidence type="ECO:0000256" key="6">
    <source>
        <dbReference type="ARBA" id="ARBA00012487"/>
    </source>
</evidence>
<reference evidence="19 20" key="1">
    <citation type="submission" date="2015-02" db="EMBL/GenBank/DDBJ databases">
        <authorList>
            <person name="Chooi Y.-H."/>
        </authorList>
    </citation>
    <scope>NUCLEOTIDE SEQUENCE [LARGE SCALE GENOMIC DNA]</scope>
    <source>
        <strain evidence="19">E3</strain>
    </source>
</reference>
<protein>
    <recommendedName>
        <fullName evidence="7">Phosphatidate cytidylyltransferase, mitochondrial</fullName>
        <ecNumber evidence="6">2.7.7.41</ecNumber>
    </recommendedName>
    <alternativeName>
        <fullName evidence="18">CDP-diacylglycerol synthase</fullName>
    </alternativeName>
</protein>
<evidence type="ECO:0000256" key="17">
    <source>
        <dbReference type="ARBA" id="ARBA00023264"/>
    </source>
</evidence>
<gene>
    <name evidence="19" type="ORF">PBRA_009286</name>
</gene>
<dbReference type="Proteomes" id="UP000039324">
    <property type="component" value="Unassembled WGS sequence"/>
</dbReference>
<dbReference type="UniPathway" id="UPA00557">
    <property type="reaction ID" value="UER00614"/>
</dbReference>
<evidence type="ECO:0000256" key="10">
    <source>
        <dbReference type="ARBA" id="ARBA00022695"/>
    </source>
</evidence>
<evidence type="ECO:0000256" key="1">
    <source>
        <dbReference type="ARBA" id="ARBA00001946"/>
    </source>
</evidence>
<dbReference type="GO" id="GO:0032049">
    <property type="term" value="P:cardiolipin biosynthetic process"/>
    <property type="evidence" value="ECO:0007669"/>
    <property type="project" value="InterPro"/>
</dbReference>
<evidence type="ECO:0000256" key="13">
    <source>
        <dbReference type="ARBA" id="ARBA00023098"/>
    </source>
</evidence>
<dbReference type="InterPro" id="IPR015222">
    <property type="entry name" value="Tam41"/>
</dbReference>
<dbReference type="Pfam" id="PF09139">
    <property type="entry name" value="Tam41_Mmp37"/>
    <property type="match status" value="2"/>
</dbReference>
<accession>A0A0G4J634</accession>
<evidence type="ECO:0000313" key="20">
    <source>
        <dbReference type="Proteomes" id="UP000039324"/>
    </source>
</evidence>
<evidence type="ECO:0000256" key="4">
    <source>
        <dbReference type="ARBA" id="ARBA00005189"/>
    </source>
</evidence>
<dbReference type="PANTHER" id="PTHR13619">
    <property type="entry name" value="PHOSPHATIDATE CYTIDYLYLTRANSFERASE, MITOCHONDRIAL"/>
    <property type="match status" value="1"/>
</dbReference>
<dbReference type="EC" id="2.7.7.41" evidence="6"/>
<name>A0A0G4J634_PLABS</name>
<evidence type="ECO:0000256" key="18">
    <source>
        <dbReference type="ARBA" id="ARBA00029893"/>
    </source>
</evidence>
<evidence type="ECO:0000256" key="7">
    <source>
        <dbReference type="ARBA" id="ARBA00018337"/>
    </source>
</evidence>
<keyword evidence="16" id="KW-0594">Phospholipid biosynthesis</keyword>
<dbReference type="EMBL" id="CDSF01000139">
    <property type="protein sequence ID" value="CEP03068.1"/>
    <property type="molecule type" value="Genomic_DNA"/>
</dbReference>
<keyword evidence="10" id="KW-0548">Nucleotidyltransferase</keyword>
<keyword evidence="9" id="KW-0808">Transferase</keyword>
<evidence type="ECO:0000256" key="14">
    <source>
        <dbReference type="ARBA" id="ARBA00023128"/>
    </source>
</evidence>
<comment type="subcellular location">
    <subcellularLocation>
        <location evidence="2">Mitochondrion inner membrane</location>
        <topology evidence="2">Peripheral membrane protein</topology>
        <orientation evidence="2">Matrix side</orientation>
    </subcellularLocation>
</comment>
<dbReference type="GO" id="GO:0016024">
    <property type="term" value="P:CDP-diacylglycerol biosynthetic process"/>
    <property type="evidence" value="ECO:0007669"/>
    <property type="project" value="UniProtKB-UniPathway"/>
</dbReference>
<dbReference type="GO" id="GO:0005743">
    <property type="term" value="C:mitochondrial inner membrane"/>
    <property type="evidence" value="ECO:0007669"/>
    <property type="project" value="UniProtKB-SubCell"/>
</dbReference>
<evidence type="ECO:0000256" key="12">
    <source>
        <dbReference type="ARBA" id="ARBA00022842"/>
    </source>
</evidence>
<keyword evidence="15" id="KW-0472">Membrane</keyword>
<evidence type="ECO:0000256" key="2">
    <source>
        <dbReference type="ARBA" id="ARBA00004443"/>
    </source>
</evidence>
<evidence type="ECO:0000256" key="3">
    <source>
        <dbReference type="ARBA" id="ARBA00005119"/>
    </source>
</evidence>
<dbReference type="GO" id="GO:0004605">
    <property type="term" value="F:phosphatidate cytidylyltransferase activity"/>
    <property type="evidence" value="ECO:0007669"/>
    <property type="project" value="UniProtKB-EC"/>
</dbReference>
<keyword evidence="11" id="KW-0999">Mitochondrion inner membrane</keyword>
<comment type="cofactor">
    <cofactor evidence="1">
        <name>Mg(2+)</name>
        <dbReference type="ChEBI" id="CHEBI:18420"/>
    </cofactor>
</comment>